<keyword evidence="2" id="KW-1185">Reference proteome</keyword>
<dbReference type="Proteomes" id="UP000005387">
    <property type="component" value="Unassembled WGS sequence"/>
</dbReference>
<proteinExistence type="predicted"/>
<dbReference type="OrthoDB" id="2082233at2"/>
<organism evidence="1 2">
    <name type="scientific">Paenibacillus curdlanolyticus YK9</name>
    <dbReference type="NCBI Taxonomy" id="717606"/>
    <lineage>
        <taxon>Bacteria</taxon>
        <taxon>Bacillati</taxon>
        <taxon>Bacillota</taxon>
        <taxon>Bacilli</taxon>
        <taxon>Bacillales</taxon>
        <taxon>Paenibacillaceae</taxon>
        <taxon>Paenibacillus</taxon>
    </lineage>
</organism>
<name>E0IFL2_9BACL</name>
<dbReference type="AlphaFoldDB" id="E0IFL2"/>
<sequence length="152" mass="17794">MRFFSDELLHQSIFEETKETEEQWNQALHNYCMSLELLKGKVSKPIWDIAYHNRLHDAKFAGIVIQHGENQNRPTHIEVSFQKGKAIQIQYRKVSKFVVTFNEADTGIDHLGIDDCVYSELLEVGEKLFSHELLFSSGAKFYIEFEKISLRR</sequence>
<accession>E0IFL2</accession>
<gene>
    <name evidence="1" type="ORF">PaecuDRAFT_4472</name>
</gene>
<dbReference type="RefSeq" id="WP_006040455.1">
    <property type="nucleotide sequence ID" value="NZ_AEDD01000014.1"/>
</dbReference>
<dbReference type="EMBL" id="AEDD01000014">
    <property type="protein sequence ID" value="EFM08678.1"/>
    <property type="molecule type" value="Genomic_DNA"/>
</dbReference>
<evidence type="ECO:0000313" key="2">
    <source>
        <dbReference type="Proteomes" id="UP000005387"/>
    </source>
</evidence>
<protein>
    <submittedName>
        <fullName evidence="1">Uncharacterized protein</fullName>
    </submittedName>
</protein>
<evidence type="ECO:0000313" key="1">
    <source>
        <dbReference type="EMBL" id="EFM08678.1"/>
    </source>
</evidence>
<reference evidence="1 2" key="1">
    <citation type="submission" date="2010-07" db="EMBL/GenBank/DDBJ databases">
        <title>The draft genome of Paenibacillus curdlanolyticus YK9.</title>
        <authorList>
            <consortium name="US DOE Joint Genome Institute (JGI-PGF)"/>
            <person name="Lucas S."/>
            <person name="Copeland A."/>
            <person name="Lapidus A."/>
            <person name="Cheng J.-F."/>
            <person name="Bruce D."/>
            <person name="Goodwin L."/>
            <person name="Pitluck S."/>
            <person name="Land M.L."/>
            <person name="Hauser L."/>
            <person name="Chang Y.-J."/>
            <person name="Jeffries C."/>
            <person name="Anderson I.J."/>
            <person name="Johnson E."/>
            <person name="Loganathan U."/>
            <person name="Mulhopadhyay B."/>
            <person name="Kyrpides N."/>
            <person name="Woyke T.J."/>
        </authorList>
    </citation>
    <scope>NUCLEOTIDE SEQUENCE [LARGE SCALE GENOMIC DNA]</scope>
    <source>
        <strain evidence="1 2">YK9</strain>
    </source>
</reference>
<dbReference type="STRING" id="717606.PaecuDRAFT_4472"/>